<reference evidence="2 3" key="1">
    <citation type="submission" date="2019-03" db="EMBL/GenBank/DDBJ databases">
        <title>Genomics of glacier-inhabiting Cryobacterium strains.</title>
        <authorList>
            <person name="Liu Q."/>
            <person name="Xin Y.-H."/>
        </authorList>
    </citation>
    <scope>NUCLEOTIDE SEQUENCE [LARGE SCALE GENOMIC DNA]</scope>
    <source>
        <strain evidence="2 3">RHLT2-21</strain>
    </source>
</reference>
<dbReference type="EMBL" id="SOFM01000007">
    <property type="protein sequence ID" value="TFC07493.1"/>
    <property type="molecule type" value="Genomic_DNA"/>
</dbReference>
<feature type="region of interest" description="Disordered" evidence="1">
    <location>
        <begin position="1"/>
        <end position="26"/>
    </location>
</feature>
<feature type="compositionally biased region" description="Polar residues" evidence="1">
    <location>
        <begin position="1"/>
        <end position="10"/>
    </location>
</feature>
<evidence type="ECO:0000256" key="1">
    <source>
        <dbReference type="SAM" id="MobiDB-lite"/>
    </source>
</evidence>
<keyword evidence="3" id="KW-1185">Reference proteome</keyword>
<dbReference type="RefSeq" id="WP_134506840.1">
    <property type="nucleotide sequence ID" value="NZ_SOFM01000007.1"/>
</dbReference>
<accession>A0A4R8WIX9</accession>
<evidence type="ECO:0000313" key="3">
    <source>
        <dbReference type="Proteomes" id="UP000297643"/>
    </source>
</evidence>
<sequence length="71" mass="7621">MSTHTSTSTARLPVFHGKETSRPAGRAGRLEPLVDAILRQLWQLVGAYVWLVLLAKGERPARAVCGAGHGT</sequence>
<name>A0A4R8WIX9_9MICO</name>
<evidence type="ECO:0000313" key="2">
    <source>
        <dbReference type="EMBL" id="TFC07493.1"/>
    </source>
</evidence>
<dbReference type="Proteomes" id="UP000297643">
    <property type="component" value="Unassembled WGS sequence"/>
</dbReference>
<gene>
    <name evidence="2" type="ORF">E3O32_03035</name>
</gene>
<protein>
    <submittedName>
        <fullName evidence="2">Uncharacterized protein</fullName>
    </submittedName>
</protein>
<organism evidence="2 3">
    <name type="scientific">Cryobacterium mannosilyticum</name>
    <dbReference type="NCBI Taxonomy" id="1259190"/>
    <lineage>
        <taxon>Bacteria</taxon>
        <taxon>Bacillati</taxon>
        <taxon>Actinomycetota</taxon>
        <taxon>Actinomycetes</taxon>
        <taxon>Micrococcales</taxon>
        <taxon>Microbacteriaceae</taxon>
        <taxon>Cryobacterium</taxon>
    </lineage>
</organism>
<dbReference type="AlphaFoldDB" id="A0A4R8WIX9"/>
<comment type="caution">
    <text evidence="2">The sequence shown here is derived from an EMBL/GenBank/DDBJ whole genome shotgun (WGS) entry which is preliminary data.</text>
</comment>
<proteinExistence type="predicted"/>